<evidence type="ECO:0000256" key="2">
    <source>
        <dbReference type="ARBA" id="ARBA00023125"/>
    </source>
</evidence>
<organism evidence="6 7">
    <name type="scientific">Niallia oryzisoli</name>
    <dbReference type="NCBI Taxonomy" id="1737571"/>
    <lineage>
        <taxon>Bacteria</taxon>
        <taxon>Bacillati</taxon>
        <taxon>Bacillota</taxon>
        <taxon>Bacilli</taxon>
        <taxon>Bacillales</taxon>
        <taxon>Bacillaceae</taxon>
        <taxon>Niallia</taxon>
    </lineage>
</organism>
<dbReference type="InterPro" id="IPR036388">
    <property type="entry name" value="WH-like_DNA-bd_sf"/>
</dbReference>
<evidence type="ECO:0000259" key="4">
    <source>
        <dbReference type="PROSITE" id="PS51071"/>
    </source>
</evidence>
<evidence type="ECO:0000256" key="1">
    <source>
        <dbReference type="ARBA" id="ARBA00023015"/>
    </source>
</evidence>
<feature type="domain" description="SIS" evidence="5">
    <location>
        <begin position="132"/>
        <end position="272"/>
    </location>
</feature>
<keyword evidence="7" id="KW-1185">Reference proteome</keyword>
<dbReference type="InterPro" id="IPR000281">
    <property type="entry name" value="HTH_RpiR"/>
</dbReference>
<keyword evidence="2" id="KW-0238">DNA-binding</keyword>
<dbReference type="EMBL" id="CP137640">
    <property type="protein sequence ID" value="WVX80792.1"/>
    <property type="molecule type" value="Genomic_DNA"/>
</dbReference>
<keyword evidence="3" id="KW-0804">Transcription</keyword>
<dbReference type="Proteomes" id="UP001357223">
    <property type="component" value="Chromosome"/>
</dbReference>
<evidence type="ECO:0000313" key="7">
    <source>
        <dbReference type="Proteomes" id="UP001357223"/>
    </source>
</evidence>
<dbReference type="InterPro" id="IPR047640">
    <property type="entry name" value="RpiR-like"/>
</dbReference>
<dbReference type="Gene3D" id="3.40.50.10490">
    <property type="entry name" value="Glucose-6-phosphate isomerase like protein, domain 1"/>
    <property type="match status" value="1"/>
</dbReference>
<gene>
    <name evidence="6" type="ORF">R4Z09_26830</name>
</gene>
<dbReference type="InterPro" id="IPR001347">
    <property type="entry name" value="SIS_dom"/>
</dbReference>
<proteinExistence type="predicted"/>
<dbReference type="InterPro" id="IPR046348">
    <property type="entry name" value="SIS_dom_sf"/>
</dbReference>
<dbReference type="PROSITE" id="PS51464">
    <property type="entry name" value="SIS"/>
    <property type="match status" value="1"/>
</dbReference>
<keyword evidence="1" id="KW-0805">Transcription regulation</keyword>
<dbReference type="InterPro" id="IPR035472">
    <property type="entry name" value="RpiR-like_SIS"/>
</dbReference>
<dbReference type="PANTHER" id="PTHR30514:SF1">
    <property type="entry name" value="HTH-TYPE TRANSCRIPTIONAL REGULATOR HEXR-RELATED"/>
    <property type="match status" value="1"/>
</dbReference>
<dbReference type="RefSeq" id="WP_338449723.1">
    <property type="nucleotide sequence ID" value="NZ_CP137640.1"/>
</dbReference>
<dbReference type="Pfam" id="PF01418">
    <property type="entry name" value="HTH_6"/>
    <property type="match status" value="1"/>
</dbReference>
<accession>A0ABZ2CAP4</accession>
<evidence type="ECO:0000259" key="5">
    <source>
        <dbReference type="PROSITE" id="PS51464"/>
    </source>
</evidence>
<dbReference type="Gene3D" id="1.10.10.10">
    <property type="entry name" value="Winged helix-like DNA-binding domain superfamily/Winged helix DNA-binding domain"/>
    <property type="match status" value="1"/>
</dbReference>
<dbReference type="CDD" id="cd05013">
    <property type="entry name" value="SIS_RpiR"/>
    <property type="match status" value="1"/>
</dbReference>
<evidence type="ECO:0000256" key="3">
    <source>
        <dbReference type="ARBA" id="ARBA00023163"/>
    </source>
</evidence>
<dbReference type="SUPFAM" id="SSF46689">
    <property type="entry name" value="Homeodomain-like"/>
    <property type="match status" value="1"/>
</dbReference>
<protein>
    <submittedName>
        <fullName evidence="6">MurR/RpiR family transcriptional regulator</fullName>
    </submittedName>
</protein>
<evidence type="ECO:0000313" key="6">
    <source>
        <dbReference type="EMBL" id="WVX80792.1"/>
    </source>
</evidence>
<dbReference type="PANTHER" id="PTHR30514">
    <property type="entry name" value="GLUCOKINASE"/>
    <property type="match status" value="1"/>
</dbReference>
<name>A0ABZ2CAP4_9BACI</name>
<dbReference type="PROSITE" id="PS51071">
    <property type="entry name" value="HTH_RPIR"/>
    <property type="match status" value="1"/>
</dbReference>
<reference evidence="6 7" key="1">
    <citation type="submission" date="2023-10" db="EMBL/GenBank/DDBJ databases">
        <title>Niallia locisalis sp.nov. isolated from a salt pond sample.</title>
        <authorList>
            <person name="Li X.-J."/>
            <person name="Dong L."/>
        </authorList>
    </citation>
    <scope>NUCLEOTIDE SEQUENCE [LARGE SCALE GENOMIC DNA]</scope>
    <source>
        <strain evidence="6 7">DSM 29761</strain>
    </source>
</reference>
<sequence length="289" mass="32693">MEVEKEVKDMEYLGENLLNGIVCSMEKFTSSEAELALYIIHNPDEISQLSISQIARKIHISPATITRFCQKISFSGFNEFKHELKRYIDLRNKPIFNSDIKDIDYFAKLYQNHIDIIENTFRKITYFDIQRAVTLLNAAKKVHVYGIGNSGIASQEFKWKFFRIGVNVESITDPHQAAMDAALSTESSLVIGISVSGNTKEVINAVKIAKQQGATILAITSQKESELARLSDLTLAVTSKSNMHMGQNISPSLPLFLLFDLIYTDFVAKDYINRNQTRDKTLKALKDIE</sequence>
<feature type="domain" description="HTH rpiR-type" evidence="4">
    <location>
        <begin position="15"/>
        <end position="91"/>
    </location>
</feature>
<dbReference type="Pfam" id="PF01380">
    <property type="entry name" value="SIS"/>
    <property type="match status" value="1"/>
</dbReference>
<dbReference type="InterPro" id="IPR009057">
    <property type="entry name" value="Homeodomain-like_sf"/>
</dbReference>
<dbReference type="SUPFAM" id="SSF53697">
    <property type="entry name" value="SIS domain"/>
    <property type="match status" value="1"/>
</dbReference>